<evidence type="ECO:0000259" key="2">
    <source>
        <dbReference type="Pfam" id="PF18417"/>
    </source>
</evidence>
<organism evidence="3 4">
    <name type="scientific">Streptomyces olindensis</name>
    <dbReference type="NCBI Taxonomy" id="358823"/>
    <lineage>
        <taxon>Bacteria</taxon>
        <taxon>Bacillati</taxon>
        <taxon>Actinomycetota</taxon>
        <taxon>Actinomycetes</taxon>
        <taxon>Kitasatosporales</taxon>
        <taxon>Streptomycetaceae</taxon>
        <taxon>Streptomyces</taxon>
    </lineage>
</organism>
<dbReference type="Proteomes" id="UP001550603">
    <property type="component" value="Unassembled WGS sequence"/>
</dbReference>
<dbReference type="CDD" id="cd14731">
    <property type="entry name" value="LodA_like_1"/>
    <property type="match status" value="1"/>
</dbReference>
<dbReference type="InterPro" id="IPR041173">
    <property type="entry name" value="LodA_C"/>
</dbReference>
<keyword evidence="4" id="KW-1185">Reference proteome</keyword>
<dbReference type="InterPro" id="IPR041168">
    <property type="entry name" value="LodA_N"/>
</dbReference>
<dbReference type="RefSeq" id="WP_359791087.1">
    <property type="nucleotide sequence ID" value="NZ_JBEYBN010000041.1"/>
</dbReference>
<dbReference type="EMBL" id="JBEYBN010000041">
    <property type="protein sequence ID" value="MEU2269780.1"/>
    <property type="molecule type" value="Genomic_DNA"/>
</dbReference>
<accession>A0ABV2Y0J3</accession>
<feature type="domain" description="L-lysine epsilon oxidase C-terminal" evidence="2">
    <location>
        <begin position="349"/>
        <end position="492"/>
    </location>
</feature>
<sequence>MSEIAYCKIHPAIGIARVGNGDECFYAPETPDEQPKDPGFYKDANSTAKIKRQAARFRVYGYDEHDQVTGEVLDGLDGASVEWTAHLANTKAAWYQFTIALDVPEAQRLGKESYGRRNAKISRDALRIDPGPRTIQGRSQGDAQHQFNGTISANGQNTPVYLGELRTDEEGRLVVLGGRGTSASFTTRPSELTTFGNNDGWHDDISDGPVTATVTVGRKQVEVRPSWVVVAPPNYAPDVKGIVTLHDLLYDVFVQGGALPFPNQISFAEHVEPLLLRFSRHQWVNQGFAAEFGWRGPNDFSSADLPAGLGSNKSQYRELRRRVYYQMRNYDRDGLSPLPWPWLYGDAMSTPAQSPRQYSRLTATLEQILELWVAGTFDDTTPYPTYSSLQEAPVGQQPGLLDRAALEYCLADAFHPGCEVTWPIRHDTLYSEPFRIRHRADGQPGPDYGDYLPPGRALSATGPLHEQGPGDLTRWMGLPWQTDTASCRAGYELREHIGPRYSPYLPTFWPARVPNHVLTQDDFDTVTYASADDDERQQAFENRAVWYRFLDPDKRKGMQDMISMWPKLGIVETHPYTVGDGMFPQEILVESTPDPSLPPVPDDQNLVNVHVPEAGVPGAEDAQNAQVSRTTARRVAENTEFDEKQISAGYVAKADPFGNRR</sequence>
<comment type="caution">
    <text evidence="3">The sequence shown here is derived from an EMBL/GenBank/DDBJ whole genome shotgun (WGS) entry which is preliminary data.</text>
</comment>
<dbReference type="Pfam" id="PF18417">
    <property type="entry name" value="LodA_C"/>
    <property type="match status" value="1"/>
</dbReference>
<gene>
    <name evidence="3" type="ORF">ABZ568_25930</name>
</gene>
<evidence type="ECO:0000259" key="1">
    <source>
        <dbReference type="Pfam" id="PF17990"/>
    </source>
</evidence>
<name>A0ABV2Y0J3_9ACTN</name>
<evidence type="ECO:0000313" key="3">
    <source>
        <dbReference type="EMBL" id="MEU2269780.1"/>
    </source>
</evidence>
<reference evidence="3 4" key="1">
    <citation type="submission" date="2024-06" db="EMBL/GenBank/DDBJ databases">
        <title>The Natural Products Discovery Center: Release of the First 8490 Sequenced Strains for Exploring Actinobacteria Biosynthetic Diversity.</title>
        <authorList>
            <person name="Kalkreuter E."/>
            <person name="Kautsar S.A."/>
            <person name="Yang D."/>
            <person name="Bader C.D."/>
            <person name="Teijaro C.N."/>
            <person name="Fluegel L."/>
            <person name="Davis C.M."/>
            <person name="Simpson J.R."/>
            <person name="Lauterbach L."/>
            <person name="Steele A.D."/>
            <person name="Gui C."/>
            <person name="Meng S."/>
            <person name="Li G."/>
            <person name="Viehrig K."/>
            <person name="Ye F."/>
            <person name="Su P."/>
            <person name="Kiefer A.F."/>
            <person name="Nichols A."/>
            <person name="Cepeda A.J."/>
            <person name="Yan W."/>
            <person name="Fan B."/>
            <person name="Jiang Y."/>
            <person name="Adhikari A."/>
            <person name="Zheng C.-J."/>
            <person name="Schuster L."/>
            <person name="Cowan T.M."/>
            <person name="Smanski M.J."/>
            <person name="Chevrette M.G."/>
            <person name="De Carvalho L.P.S."/>
            <person name="Shen B."/>
        </authorList>
    </citation>
    <scope>NUCLEOTIDE SEQUENCE [LARGE SCALE GENOMIC DNA]</scope>
    <source>
        <strain evidence="3 4">NPDC019583</strain>
    </source>
</reference>
<feature type="domain" description="L-Lysine epsilon oxidase N-terminal" evidence="1">
    <location>
        <begin position="10"/>
        <end position="230"/>
    </location>
</feature>
<protein>
    <submittedName>
        <fullName evidence="3">LodA/GoxA family CTQ-dependent oxidase</fullName>
    </submittedName>
</protein>
<dbReference type="Pfam" id="PF17990">
    <property type="entry name" value="LodA_N"/>
    <property type="match status" value="1"/>
</dbReference>
<proteinExistence type="predicted"/>
<evidence type="ECO:0000313" key="4">
    <source>
        <dbReference type="Proteomes" id="UP001550603"/>
    </source>
</evidence>
<dbReference type="InterPro" id="IPR033798">
    <property type="entry name" value="LodA-like"/>
</dbReference>